<keyword evidence="5" id="KW-1185">Reference proteome</keyword>
<dbReference type="SMART" id="SM00248">
    <property type="entry name" value="ANK"/>
    <property type="match status" value="10"/>
</dbReference>
<dbReference type="Pfam" id="PF00023">
    <property type="entry name" value="Ank"/>
    <property type="match status" value="3"/>
</dbReference>
<dbReference type="EnsemblMetazoa" id="XM_038190160.1">
    <property type="protein sequence ID" value="XP_038046088.1"/>
    <property type="gene ID" value="LOC119720482"/>
</dbReference>
<organism evidence="4 5">
    <name type="scientific">Patiria miniata</name>
    <name type="common">Bat star</name>
    <name type="synonym">Asterina miniata</name>
    <dbReference type="NCBI Taxonomy" id="46514"/>
    <lineage>
        <taxon>Eukaryota</taxon>
        <taxon>Metazoa</taxon>
        <taxon>Echinodermata</taxon>
        <taxon>Eleutherozoa</taxon>
        <taxon>Asterozoa</taxon>
        <taxon>Asteroidea</taxon>
        <taxon>Valvatacea</taxon>
        <taxon>Valvatida</taxon>
        <taxon>Asterinidae</taxon>
        <taxon>Patiria</taxon>
    </lineage>
</organism>
<evidence type="ECO:0000256" key="2">
    <source>
        <dbReference type="ARBA" id="ARBA00023043"/>
    </source>
</evidence>
<evidence type="ECO:0000313" key="5">
    <source>
        <dbReference type="Proteomes" id="UP000887568"/>
    </source>
</evidence>
<accession>A0A913Z2N3</accession>
<dbReference type="PANTHER" id="PTHR24173:SF74">
    <property type="entry name" value="ANKYRIN REPEAT DOMAIN-CONTAINING PROTEIN 16"/>
    <property type="match status" value="1"/>
</dbReference>
<dbReference type="PROSITE" id="PS50297">
    <property type="entry name" value="ANK_REP_REGION"/>
    <property type="match status" value="2"/>
</dbReference>
<dbReference type="Proteomes" id="UP000887568">
    <property type="component" value="Unplaced"/>
</dbReference>
<evidence type="ECO:0000313" key="4">
    <source>
        <dbReference type="EnsemblMetazoa" id="XP_038046088.1"/>
    </source>
</evidence>
<dbReference type="InterPro" id="IPR002110">
    <property type="entry name" value="Ankyrin_rpt"/>
</dbReference>
<keyword evidence="2 3" id="KW-0040">ANK repeat</keyword>
<feature type="repeat" description="ANK" evidence="3">
    <location>
        <begin position="206"/>
        <end position="238"/>
    </location>
</feature>
<feature type="repeat" description="ANK" evidence="3">
    <location>
        <begin position="136"/>
        <end position="168"/>
    </location>
</feature>
<dbReference type="RefSeq" id="XP_038046088.1">
    <property type="nucleotide sequence ID" value="XM_038190160.1"/>
</dbReference>
<dbReference type="Gene3D" id="1.25.40.20">
    <property type="entry name" value="Ankyrin repeat-containing domain"/>
    <property type="match status" value="3"/>
</dbReference>
<name>A0A913Z2N3_PATMI</name>
<dbReference type="Pfam" id="PF12796">
    <property type="entry name" value="Ank_2"/>
    <property type="match status" value="2"/>
</dbReference>
<keyword evidence="1" id="KW-0677">Repeat</keyword>
<dbReference type="OrthoDB" id="339325at2759"/>
<dbReference type="PRINTS" id="PR01415">
    <property type="entry name" value="ANKYRIN"/>
</dbReference>
<feature type="repeat" description="ANK" evidence="3">
    <location>
        <begin position="311"/>
        <end position="343"/>
    </location>
</feature>
<proteinExistence type="predicted"/>
<evidence type="ECO:0000256" key="3">
    <source>
        <dbReference type="PROSITE-ProRule" id="PRU00023"/>
    </source>
</evidence>
<dbReference type="PANTHER" id="PTHR24173">
    <property type="entry name" value="ANKYRIN REPEAT CONTAINING"/>
    <property type="match status" value="1"/>
</dbReference>
<reference evidence="4" key="1">
    <citation type="submission" date="2022-11" db="UniProtKB">
        <authorList>
            <consortium name="EnsemblMetazoa"/>
        </authorList>
    </citation>
    <scope>IDENTIFICATION</scope>
</reference>
<dbReference type="PROSITE" id="PS50088">
    <property type="entry name" value="ANK_REPEAT"/>
    <property type="match status" value="4"/>
</dbReference>
<sequence length="386" mass="42506">MGAYKSRPPSSCSEAWLKRVKDSYVTLRTRVAQDTTVNEDNELSALQQACCVDDLDEILQLISDANIHEKTDSGLTLLHLCCMDGGCRSVVRFLARVGASINSLSERGFTALHVASFKVAELLLRYDADLHAQDALMFTPLHCACFFGHDQVVKCLINHNADINMSSGVGVRPLHLACTKGFLTVAKLLITGRKNNKADVNIHDNEKNTPLHYCARTGHISTLKHLLDPAYGVKGLDDNIYGDTALHTACYHGRLNVAKELVLRLGQECLAMENIFSETPLHSACTYGKNLDLVRFLLEQPGVDVNQQGRDGHTALHSACYHGHTPVVQLLIDCGANLDLACHDDVITSHNKKQTCLTWARERGHDDVVALLKKVSQEVMSRSGED</sequence>
<dbReference type="SUPFAM" id="SSF48403">
    <property type="entry name" value="Ankyrin repeat"/>
    <property type="match status" value="1"/>
</dbReference>
<dbReference type="GeneID" id="119720482"/>
<dbReference type="InterPro" id="IPR036770">
    <property type="entry name" value="Ankyrin_rpt-contain_sf"/>
</dbReference>
<protein>
    <submittedName>
        <fullName evidence="4">Uncharacterized protein</fullName>
    </submittedName>
</protein>
<feature type="repeat" description="ANK" evidence="3">
    <location>
        <begin position="73"/>
        <end position="106"/>
    </location>
</feature>
<dbReference type="AlphaFoldDB" id="A0A913Z2N3"/>
<evidence type="ECO:0000256" key="1">
    <source>
        <dbReference type="ARBA" id="ARBA00022737"/>
    </source>
</evidence>